<evidence type="ECO:0000313" key="3">
    <source>
        <dbReference type="Proteomes" id="UP000254282"/>
    </source>
</evidence>
<dbReference type="EMBL" id="UFVR01000004">
    <property type="protein sequence ID" value="SUX43563.1"/>
    <property type="molecule type" value="Genomic_DNA"/>
</dbReference>
<dbReference type="AlphaFoldDB" id="A0A381FAU0"/>
<organism evidence="2 3">
    <name type="scientific">Chryseobacterium indoltheticum</name>
    <dbReference type="NCBI Taxonomy" id="254"/>
    <lineage>
        <taxon>Bacteria</taxon>
        <taxon>Pseudomonadati</taxon>
        <taxon>Bacteroidota</taxon>
        <taxon>Flavobacteriia</taxon>
        <taxon>Flavobacteriales</taxon>
        <taxon>Weeksellaceae</taxon>
        <taxon>Chryseobacterium group</taxon>
        <taxon>Chryseobacterium</taxon>
    </lineage>
</organism>
<feature type="transmembrane region" description="Helical" evidence="1">
    <location>
        <begin position="91"/>
        <end position="109"/>
    </location>
</feature>
<feature type="transmembrane region" description="Helical" evidence="1">
    <location>
        <begin position="55"/>
        <end position="84"/>
    </location>
</feature>
<evidence type="ECO:0000256" key="1">
    <source>
        <dbReference type="SAM" id="Phobius"/>
    </source>
</evidence>
<sequence length="143" mass="17356">MGDKIIFHLKNILKLIGIIYIFLVIKNILQIFFGLFTTFTDIEMYTIYNIHDSAYSLAIIIFYDFFAFVVMIYIWIFLFLYLLILEYKNKIWIQILYSVAIYLLTIFIFNRGEINDWFIIISVILGISNWWMFEKWIINNDNL</sequence>
<protein>
    <submittedName>
        <fullName evidence="2">Uncharacterized protein</fullName>
    </submittedName>
</protein>
<proteinExistence type="predicted"/>
<dbReference type="RefSeq" id="WP_115618995.1">
    <property type="nucleotide sequence ID" value="NZ_UFVR01000004.1"/>
</dbReference>
<keyword evidence="1" id="KW-0812">Transmembrane</keyword>
<feature type="transmembrane region" description="Helical" evidence="1">
    <location>
        <begin position="12"/>
        <end position="35"/>
    </location>
</feature>
<feature type="transmembrane region" description="Helical" evidence="1">
    <location>
        <begin position="115"/>
        <end position="133"/>
    </location>
</feature>
<name>A0A381FAU0_9FLAO</name>
<accession>A0A381FAU0</accession>
<keyword evidence="1" id="KW-0472">Membrane</keyword>
<dbReference type="Proteomes" id="UP000254282">
    <property type="component" value="Unassembled WGS sequence"/>
</dbReference>
<keyword evidence="1" id="KW-1133">Transmembrane helix</keyword>
<gene>
    <name evidence="2" type="ORF">NCTC13532_00366</name>
</gene>
<reference evidence="2 3" key="1">
    <citation type="submission" date="2018-06" db="EMBL/GenBank/DDBJ databases">
        <authorList>
            <consortium name="Pathogen Informatics"/>
            <person name="Doyle S."/>
        </authorList>
    </citation>
    <scope>NUCLEOTIDE SEQUENCE [LARGE SCALE GENOMIC DNA]</scope>
    <source>
        <strain evidence="2 3">NCTC13532</strain>
    </source>
</reference>
<evidence type="ECO:0000313" key="2">
    <source>
        <dbReference type="EMBL" id="SUX43563.1"/>
    </source>
</evidence>